<dbReference type="SUPFAM" id="SSF50677">
    <property type="entry name" value="ValRS/IleRS/LeuRS editing domain"/>
    <property type="match status" value="1"/>
</dbReference>
<evidence type="ECO:0000313" key="12">
    <source>
        <dbReference type="EMBL" id="KAF9469949.1"/>
    </source>
</evidence>
<dbReference type="GO" id="GO:0002161">
    <property type="term" value="F:aminoacyl-tRNA deacylase activity"/>
    <property type="evidence" value="ECO:0007669"/>
    <property type="project" value="InterPro"/>
</dbReference>
<dbReference type="InterPro" id="IPR014729">
    <property type="entry name" value="Rossmann-like_a/b/a_fold"/>
</dbReference>
<evidence type="ECO:0000259" key="11">
    <source>
        <dbReference type="Pfam" id="PF08264"/>
    </source>
</evidence>
<feature type="domain" description="Methionyl/Valyl/Leucyl/Isoleucyl-tRNA synthetase anticodon-binding" evidence="11">
    <location>
        <begin position="585"/>
        <end position="740"/>
    </location>
</feature>
<evidence type="ECO:0000256" key="9">
    <source>
        <dbReference type="ARBA" id="ARBA00048359"/>
    </source>
</evidence>
<proteinExistence type="inferred from homology"/>
<dbReference type="Pfam" id="PF19302">
    <property type="entry name" value="DUF5915"/>
    <property type="match status" value="1"/>
</dbReference>
<keyword evidence="3" id="KW-0436">Ligase</keyword>
<dbReference type="EMBL" id="MU150229">
    <property type="protein sequence ID" value="KAF9469949.1"/>
    <property type="molecule type" value="Genomic_DNA"/>
</dbReference>
<dbReference type="GO" id="GO:0006428">
    <property type="term" value="P:isoleucyl-tRNA aminoacylation"/>
    <property type="evidence" value="ECO:0007669"/>
    <property type="project" value="InterPro"/>
</dbReference>
<feature type="domain" description="Aminoacyl-tRNA synthetase class Ia" evidence="10">
    <location>
        <begin position="1"/>
        <end position="529"/>
    </location>
</feature>
<dbReference type="GO" id="GO:0000049">
    <property type="term" value="F:tRNA binding"/>
    <property type="evidence" value="ECO:0007669"/>
    <property type="project" value="InterPro"/>
</dbReference>
<dbReference type="GO" id="GO:0005524">
    <property type="term" value="F:ATP binding"/>
    <property type="evidence" value="ECO:0007669"/>
    <property type="project" value="UniProtKB-KW"/>
</dbReference>
<dbReference type="Gene3D" id="3.40.50.620">
    <property type="entry name" value="HUPs"/>
    <property type="match status" value="2"/>
</dbReference>
<gene>
    <name evidence="12" type="ORF">BDZ94DRAFT_1243615</name>
</gene>
<name>A0A9P5YJW3_9AGAR</name>
<comment type="caution">
    <text evidence="12">The sequence shown here is derived from an EMBL/GenBank/DDBJ whole genome shotgun (WGS) entry which is preliminary data.</text>
</comment>
<dbReference type="InterPro" id="IPR009080">
    <property type="entry name" value="tRNAsynth_Ia_anticodon-bd"/>
</dbReference>
<dbReference type="FunFam" id="3.40.50.620:FF:000176">
    <property type="entry name" value="Isoleucine-tRNA ligase, putative"/>
    <property type="match status" value="1"/>
</dbReference>
<dbReference type="OrthoDB" id="1706657at2759"/>
<dbReference type="FunFam" id="1.10.730.10:FF:000004">
    <property type="entry name" value="Isoleucyl-tRNA synthetase, cytoplasmic"/>
    <property type="match status" value="1"/>
</dbReference>
<evidence type="ECO:0000256" key="6">
    <source>
        <dbReference type="ARBA" id="ARBA00022917"/>
    </source>
</evidence>
<keyword evidence="7 12" id="KW-0030">Aminoacyl-tRNA synthetase</keyword>
<dbReference type="PRINTS" id="PR00984">
    <property type="entry name" value="TRNASYNTHILE"/>
</dbReference>
<dbReference type="InterPro" id="IPR033709">
    <property type="entry name" value="Anticodon_Ile_ABEc"/>
</dbReference>
<organism evidence="12 13">
    <name type="scientific">Collybia nuda</name>
    <dbReference type="NCBI Taxonomy" id="64659"/>
    <lineage>
        <taxon>Eukaryota</taxon>
        <taxon>Fungi</taxon>
        <taxon>Dikarya</taxon>
        <taxon>Basidiomycota</taxon>
        <taxon>Agaricomycotina</taxon>
        <taxon>Agaricomycetes</taxon>
        <taxon>Agaricomycetidae</taxon>
        <taxon>Agaricales</taxon>
        <taxon>Tricholomatineae</taxon>
        <taxon>Clitocybaceae</taxon>
        <taxon>Collybia</taxon>
    </lineage>
</organism>
<dbReference type="GO" id="GO:0004822">
    <property type="term" value="F:isoleucine-tRNA ligase activity"/>
    <property type="evidence" value="ECO:0007669"/>
    <property type="project" value="UniProtKB-EC"/>
</dbReference>
<evidence type="ECO:0000259" key="10">
    <source>
        <dbReference type="Pfam" id="PF00133"/>
    </source>
</evidence>
<reference evidence="12" key="1">
    <citation type="submission" date="2020-11" db="EMBL/GenBank/DDBJ databases">
        <authorList>
            <consortium name="DOE Joint Genome Institute"/>
            <person name="Ahrendt S."/>
            <person name="Riley R."/>
            <person name="Andreopoulos W."/>
            <person name="Labutti K."/>
            <person name="Pangilinan J."/>
            <person name="Ruiz-Duenas F.J."/>
            <person name="Barrasa J.M."/>
            <person name="Sanchez-Garcia M."/>
            <person name="Camarero S."/>
            <person name="Miyauchi S."/>
            <person name="Serrano A."/>
            <person name="Linde D."/>
            <person name="Babiker R."/>
            <person name="Drula E."/>
            <person name="Ayuso-Fernandez I."/>
            <person name="Pacheco R."/>
            <person name="Padilla G."/>
            <person name="Ferreira P."/>
            <person name="Barriuso J."/>
            <person name="Kellner H."/>
            <person name="Castanera R."/>
            <person name="Alfaro M."/>
            <person name="Ramirez L."/>
            <person name="Pisabarro A.G."/>
            <person name="Kuo A."/>
            <person name="Tritt A."/>
            <person name="Lipzen A."/>
            <person name="He G."/>
            <person name="Yan M."/>
            <person name="Ng V."/>
            <person name="Cullen D."/>
            <person name="Martin F."/>
            <person name="Rosso M.-N."/>
            <person name="Henrissat B."/>
            <person name="Hibbett D."/>
            <person name="Martinez A.T."/>
            <person name="Grigoriev I.V."/>
        </authorList>
    </citation>
    <scope>NUCLEOTIDE SEQUENCE</scope>
    <source>
        <strain evidence="12">CBS 247.69</strain>
    </source>
</reference>
<dbReference type="Pfam" id="PF08264">
    <property type="entry name" value="Anticodon_1"/>
    <property type="match status" value="1"/>
</dbReference>
<keyword evidence="6" id="KW-0648">Protein biosynthesis</keyword>
<accession>A0A9P5YJW3</accession>
<dbReference type="Gene3D" id="3.90.740.10">
    <property type="entry name" value="Valyl/Leucyl/Isoleucyl-tRNA synthetase, editing domain"/>
    <property type="match status" value="1"/>
</dbReference>
<dbReference type="InterPro" id="IPR002301">
    <property type="entry name" value="Ile-tRNA-ligase"/>
</dbReference>
<keyword evidence="5" id="KW-0067">ATP-binding</keyword>
<dbReference type="Pfam" id="PF00133">
    <property type="entry name" value="tRNA-synt_1"/>
    <property type="match status" value="1"/>
</dbReference>
<dbReference type="SUPFAM" id="SSF47323">
    <property type="entry name" value="Anticodon-binding domain of a subclass of class I aminoacyl-tRNA synthetases"/>
    <property type="match status" value="1"/>
</dbReference>
<dbReference type="InterPro" id="IPR002300">
    <property type="entry name" value="aa-tRNA-synth_Ia"/>
</dbReference>
<dbReference type="SUPFAM" id="SSF52374">
    <property type="entry name" value="Nucleotidylyl transferase"/>
    <property type="match status" value="1"/>
</dbReference>
<dbReference type="FunFam" id="3.90.740.10:FF:000044">
    <property type="entry name" value="Isoleucine--tRNA ligase"/>
    <property type="match status" value="1"/>
</dbReference>
<dbReference type="Gene3D" id="1.10.730.10">
    <property type="entry name" value="Isoleucyl-tRNA Synthetase, Domain 1"/>
    <property type="match status" value="1"/>
</dbReference>
<dbReference type="NCBIfam" id="TIGR00392">
    <property type="entry name" value="ileS"/>
    <property type="match status" value="1"/>
</dbReference>
<evidence type="ECO:0000256" key="1">
    <source>
        <dbReference type="ARBA" id="ARBA00005594"/>
    </source>
</evidence>
<evidence type="ECO:0000256" key="8">
    <source>
        <dbReference type="ARBA" id="ARBA00032665"/>
    </source>
</evidence>
<evidence type="ECO:0000256" key="2">
    <source>
        <dbReference type="ARBA" id="ARBA00013165"/>
    </source>
</evidence>
<dbReference type="InterPro" id="IPR013155">
    <property type="entry name" value="M/V/L/I-tRNA-synth_anticd-bd"/>
</dbReference>
<keyword evidence="13" id="KW-1185">Reference proteome</keyword>
<evidence type="ECO:0000313" key="13">
    <source>
        <dbReference type="Proteomes" id="UP000807353"/>
    </source>
</evidence>
<dbReference type="CDD" id="cd07961">
    <property type="entry name" value="Anticodon_Ia_Ile_ABEc"/>
    <property type="match status" value="1"/>
</dbReference>
<comment type="catalytic activity">
    <reaction evidence="9">
        <text>tRNA(Ile) + L-isoleucine + ATP = L-isoleucyl-tRNA(Ile) + AMP + diphosphate</text>
        <dbReference type="Rhea" id="RHEA:11060"/>
        <dbReference type="Rhea" id="RHEA-COMP:9666"/>
        <dbReference type="Rhea" id="RHEA-COMP:9695"/>
        <dbReference type="ChEBI" id="CHEBI:30616"/>
        <dbReference type="ChEBI" id="CHEBI:33019"/>
        <dbReference type="ChEBI" id="CHEBI:58045"/>
        <dbReference type="ChEBI" id="CHEBI:78442"/>
        <dbReference type="ChEBI" id="CHEBI:78528"/>
        <dbReference type="ChEBI" id="CHEBI:456215"/>
        <dbReference type="EC" id="6.1.1.5"/>
    </reaction>
</comment>
<keyword evidence="4" id="KW-0547">Nucleotide-binding</keyword>
<evidence type="ECO:0000256" key="3">
    <source>
        <dbReference type="ARBA" id="ARBA00022598"/>
    </source>
</evidence>
<evidence type="ECO:0000256" key="4">
    <source>
        <dbReference type="ARBA" id="ARBA00022741"/>
    </source>
</evidence>
<dbReference type="PANTHER" id="PTHR42780">
    <property type="entry name" value="SOLEUCYL-TRNA SYNTHETASE"/>
    <property type="match status" value="1"/>
</dbReference>
<evidence type="ECO:0000256" key="7">
    <source>
        <dbReference type="ARBA" id="ARBA00023146"/>
    </source>
</evidence>
<comment type="similarity">
    <text evidence="1">Belongs to the class-I aminoacyl-tRNA synthetase family.</text>
</comment>
<dbReference type="InterPro" id="IPR009008">
    <property type="entry name" value="Val/Leu/Ile-tRNA-synth_edit"/>
</dbReference>
<dbReference type="CDD" id="cd00818">
    <property type="entry name" value="IleRS_core"/>
    <property type="match status" value="1"/>
</dbReference>
<protein>
    <recommendedName>
        <fullName evidence="2">isoleucine--tRNA ligase</fullName>
        <ecNumber evidence="2">6.1.1.5</ecNumber>
    </recommendedName>
    <alternativeName>
        <fullName evidence="8">Isoleucyl-tRNA synthetase</fullName>
    </alternativeName>
</protein>
<dbReference type="Proteomes" id="UP000807353">
    <property type="component" value="Unassembled WGS sequence"/>
</dbReference>
<evidence type="ECO:0000256" key="5">
    <source>
        <dbReference type="ARBA" id="ARBA00022840"/>
    </source>
</evidence>
<dbReference type="AlphaFoldDB" id="A0A9P5YJW3"/>
<dbReference type="InterPro" id="IPR023586">
    <property type="entry name" value="Ile-tRNA-ligase_type2"/>
</dbReference>
<dbReference type="PANTHER" id="PTHR42780:SF1">
    <property type="entry name" value="ISOLEUCINE--TRNA LIGASE, CYTOPLASMIC"/>
    <property type="match status" value="1"/>
</dbReference>
<dbReference type="EC" id="6.1.1.5" evidence="2"/>
<sequence>MGIDKYNDECRKIVMRYSSEWRTTVERMGRWIDFDNDYKTLNISFMESVWWAFSELFKKGMVYRGLRVMPYSTGCTTPLSNFEAGQAYRDVNDPAITVGFPLVDDPKTSLLAWTTTPWTLPSNLALCVHPDYTYIKIHDQERDQNFIIHENLLKTLYKDPKKAKFKKIGQFQGADMKGWRYVPLFEYFTDQFEDKAFRVVVDTYVTDADGTGIVHQAPAFGEDDHRIAISHGVLRSDEMPPCPIDDGGHFTKEVPDFVGLHVKAADSPIQKVLKAKGRLIVQSTMMHSYPFCWRSGTPLIYRAIPVWFVRVTPIIDELVTNNENTRWVPQSVGDNRFGNWLANARDWNVSRNRYWGTPMPLWVSDDMEEIVCVGSVEELEKLSGITGITDIHRDKIDHITIPSQQGKGVLKRVEEVFDCWFESGSMPYAQLHYPFENKELFERTHPADFVSEGIDQTRGWFYTLLVLSTHLFGKAPWKNLIVTGLVLAADGKKMSKSLKNYPDPTLVINQYGADATRMFLVNSPIVRGDNLRFREEGVREVISRVLLPWLNSFRFFLGHVSLFKKVSGIDFKYNPHAPVPKNVMDRWILARCQSLIKLVREEMAAYRLYTVIPRLLDLVDELTNWYIRFNRKRLKGEDGSEDTTAALNTLFEALFTLCRTMSSYTPFMTENLYQSLRPFIPEDPAAGDTRSVHFLSFPEVKEEYFDVDIERQMQRMQAVIELTRNIRERNNISLKVPLKELLVFHPDQQYLEDVKPLQRYIVSELNVRDVIFSSDETLSGVHYRAVADWSVLGRKLRKDLGRVKSALPSVSSEAVKAYIKTGTIKVDGIELVAGDLAVQRYLELPTSVEGKYATHTDNDVVVRLDIQVHPDLQGEWLAREITNRVQKLRKKAGLQATDDVDVFYRFEEGSGIELLAALKEHTDIIKRTVGSLPADVKERKPGTHLLIEEEQEVADVKFVLYLVRL</sequence>